<evidence type="ECO:0000256" key="13">
    <source>
        <dbReference type="SAM" id="Phobius"/>
    </source>
</evidence>
<dbReference type="InterPro" id="IPR000276">
    <property type="entry name" value="GPCR_Rhodpsn"/>
</dbReference>
<protein>
    <recommendedName>
        <fullName evidence="14">G-protein coupled receptors family 1 profile domain-containing protein</fullName>
    </recommendedName>
</protein>
<evidence type="ECO:0000256" key="12">
    <source>
        <dbReference type="ARBA" id="ARBA00023224"/>
    </source>
</evidence>
<dbReference type="InterPro" id="IPR017452">
    <property type="entry name" value="GPCR_Rhodpsn_7TM"/>
</dbReference>
<comment type="subcellular location">
    <subcellularLocation>
        <location evidence="1">Cell membrane</location>
        <topology evidence="1">Multi-pass membrane protein</topology>
    </subcellularLocation>
</comment>
<evidence type="ECO:0000259" key="14">
    <source>
        <dbReference type="PROSITE" id="PS50262"/>
    </source>
</evidence>
<keyword evidence="6 13" id="KW-1133">Transmembrane helix</keyword>
<keyword evidence="4 13" id="KW-0812">Transmembrane</keyword>
<feature type="transmembrane region" description="Helical" evidence="13">
    <location>
        <begin position="36"/>
        <end position="57"/>
    </location>
</feature>
<evidence type="ECO:0000313" key="15">
    <source>
        <dbReference type="EMBL" id="KAG8548866.1"/>
    </source>
</evidence>
<feature type="transmembrane region" description="Helical" evidence="13">
    <location>
        <begin position="278"/>
        <end position="301"/>
    </location>
</feature>
<gene>
    <name evidence="15" type="ORF">GDO81_023750</name>
</gene>
<feature type="transmembrane region" description="Helical" evidence="13">
    <location>
        <begin position="146"/>
        <end position="169"/>
    </location>
</feature>
<evidence type="ECO:0000313" key="16">
    <source>
        <dbReference type="Proteomes" id="UP000824782"/>
    </source>
</evidence>
<dbReference type="EMBL" id="WNYA01000303">
    <property type="protein sequence ID" value="KAG8548866.1"/>
    <property type="molecule type" value="Genomic_DNA"/>
</dbReference>
<dbReference type="PANTHER" id="PTHR26450">
    <property type="entry name" value="OLFACTORY RECEPTOR 56B1-RELATED"/>
    <property type="match status" value="1"/>
</dbReference>
<dbReference type="SMART" id="SM01381">
    <property type="entry name" value="7TM_GPCR_Srsx"/>
    <property type="match status" value="1"/>
</dbReference>
<feature type="transmembrane region" description="Helical" evidence="13">
    <location>
        <begin position="69"/>
        <end position="92"/>
    </location>
</feature>
<evidence type="ECO:0000256" key="10">
    <source>
        <dbReference type="ARBA" id="ARBA00023170"/>
    </source>
</evidence>
<evidence type="ECO:0000256" key="5">
    <source>
        <dbReference type="ARBA" id="ARBA00022725"/>
    </source>
</evidence>
<evidence type="ECO:0000256" key="9">
    <source>
        <dbReference type="ARBA" id="ARBA00023157"/>
    </source>
</evidence>
<keyword evidence="12" id="KW-0807">Transducer</keyword>
<evidence type="ECO:0000256" key="8">
    <source>
        <dbReference type="ARBA" id="ARBA00023136"/>
    </source>
</evidence>
<dbReference type="InterPro" id="IPR000725">
    <property type="entry name" value="Olfact_rcpt"/>
</dbReference>
<dbReference type="PANTHER" id="PTHR26450:SF69">
    <property type="entry name" value="OLFACTORY RECEPTOR 56B1"/>
    <property type="match status" value="1"/>
</dbReference>
<dbReference type="AlphaFoldDB" id="A0AAV6ZHU0"/>
<dbReference type="GO" id="GO:0005886">
    <property type="term" value="C:plasma membrane"/>
    <property type="evidence" value="ECO:0007669"/>
    <property type="project" value="UniProtKB-SubCell"/>
</dbReference>
<organism evidence="15 16">
    <name type="scientific">Engystomops pustulosus</name>
    <name type="common">Tungara frog</name>
    <name type="synonym">Physalaemus pustulosus</name>
    <dbReference type="NCBI Taxonomy" id="76066"/>
    <lineage>
        <taxon>Eukaryota</taxon>
        <taxon>Metazoa</taxon>
        <taxon>Chordata</taxon>
        <taxon>Craniata</taxon>
        <taxon>Vertebrata</taxon>
        <taxon>Euteleostomi</taxon>
        <taxon>Amphibia</taxon>
        <taxon>Batrachia</taxon>
        <taxon>Anura</taxon>
        <taxon>Neobatrachia</taxon>
        <taxon>Hyloidea</taxon>
        <taxon>Leptodactylidae</taxon>
        <taxon>Leiuperinae</taxon>
        <taxon>Engystomops</taxon>
    </lineage>
</organism>
<dbReference type="FunFam" id="1.20.1070.10:FF:000024">
    <property type="entry name" value="Olfactory receptor"/>
    <property type="match status" value="1"/>
</dbReference>
<feature type="domain" description="G-protein coupled receptors family 1 profile" evidence="14">
    <location>
        <begin position="47"/>
        <end position="298"/>
    </location>
</feature>
<evidence type="ECO:0000256" key="2">
    <source>
        <dbReference type="ARBA" id="ARBA00022475"/>
    </source>
</evidence>
<keyword evidence="3" id="KW-0716">Sensory transduction</keyword>
<accession>A0AAV6ZHU0</accession>
<dbReference type="Gene3D" id="1.20.1070.10">
    <property type="entry name" value="Rhodopsin 7-helix transmembrane proteins"/>
    <property type="match status" value="1"/>
</dbReference>
<dbReference type="Proteomes" id="UP000824782">
    <property type="component" value="Unassembled WGS sequence"/>
</dbReference>
<comment type="caution">
    <text evidence="15">The sequence shown here is derived from an EMBL/GenBank/DDBJ whole genome shotgun (WGS) entry which is preliminary data.</text>
</comment>
<reference evidence="15" key="1">
    <citation type="thesis" date="2020" institute="ProQuest LLC" country="789 East Eisenhower Parkway, Ann Arbor, MI, USA">
        <title>Comparative Genomics and Chromosome Evolution.</title>
        <authorList>
            <person name="Mudd A.B."/>
        </authorList>
    </citation>
    <scope>NUCLEOTIDE SEQUENCE</scope>
    <source>
        <strain evidence="15">237g6f4</strain>
        <tissue evidence="15">Blood</tissue>
    </source>
</reference>
<feature type="transmembrane region" description="Helical" evidence="13">
    <location>
        <begin position="248"/>
        <end position="266"/>
    </location>
</feature>
<evidence type="ECO:0000256" key="11">
    <source>
        <dbReference type="ARBA" id="ARBA00023180"/>
    </source>
</evidence>
<proteinExistence type="predicted"/>
<dbReference type="PRINTS" id="PR00245">
    <property type="entry name" value="OLFACTORYR"/>
</dbReference>
<keyword evidence="5" id="KW-0552">Olfaction</keyword>
<dbReference type="PRINTS" id="PR00237">
    <property type="entry name" value="GPCRRHODOPSN"/>
</dbReference>
<feature type="transmembrane region" description="Helical" evidence="13">
    <location>
        <begin position="104"/>
        <end position="126"/>
    </location>
</feature>
<name>A0AAV6ZHU0_ENGPU</name>
<evidence type="ECO:0000256" key="4">
    <source>
        <dbReference type="ARBA" id="ARBA00022692"/>
    </source>
</evidence>
<keyword evidence="16" id="KW-1185">Reference proteome</keyword>
<keyword evidence="8 13" id="KW-0472">Membrane</keyword>
<keyword evidence="7" id="KW-0297">G-protein coupled receptor</keyword>
<feature type="transmembrane region" description="Helical" evidence="13">
    <location>
        <begin position="203"/>
        <end position="227"/>
    </location>
</feature>
<dbReference type="Pfam" id="PF13853">
    <property type="entry name" value="7tm_4"/>
    <property type="match status" value="1"/>
</dbReference>
<evidence type="ECO:0000256" key="1">
    <source>
        <dbReference type="ARBA" id="ARBA00004651"/>
    </source>
</evidence>
<dbReference type="GO" id="GO:0004930">
    <property type="term" value="F:G protein-coupled receptor activity"/>
    <property type="evidence" value="ECO:0007669"/>
    <property type="project" value="UniProtKB-KW"/>
</dbReference>
<evidence type="ECO:0000256" key="3">
    <source>
        <dbReference type="ARBA" id="ARBA00022606"/>
    </source>
</evidence>
<dbReference type="PROSITE" id="PS50262">
    <property type="entry name" value="G_PROTEIN_RECEP_F1_2"/>
    <property type="match status" value="1"/>
</dbReference>
<keyword evidence="2" id="KW-1003">Cell membrane</keyword>
<evidence type="ECO:0000256" key="6">
    <source>
        <dbReference type="ARBA" id="ARBA00022989"/>
    </source>
</evidence>
<feature type="non-terminal residue" evidence="15">
    <location>
        <position position="1"/>
    </location>
</feature>
<keyword evidence="10" id="KW-0675">Receptor</keyword>
<dbReference type="InterPro" id="IPR050402">
    <property type="entry name" value="OR51/52/56-like"/>
</dbReference>
<dbReference type="GO" id="GO:0004984">
    <property type="term" value="F:olfactory receptor activity"/>
    <property type="evidence" value="ECO:0007669"/>
    <property type="project" value="InterPro"/>
</dbReference>
<sequence>DALLGNITNTNGSNITALEFTFICFPEIHSWDISGLLLFFLLVALISNVVMFVVVVIEPRLHHPMYYFLAMLSVVDICLSSVAVPKILFMLWTGSTTVTAKACFSQMFFTIMFSASESSIFLVMAYDRYVAVCDPLHYPSIITKKFLAKACVFIVVRNTAVALPMPLLALHLDYCSNREILHCFCENMSVEKLSCSDNTSSSVYGLVTFIVVGGSDILLIIISYSVILRTVVVARSFSAASKAFRTCGSHLIVICMFYITIATTMVSNRALKEIPRPVHVILSLLHHLLSPALNPVVYGILTKEIRHGIQRMLGKMKVHP</sequence>
<dbReference type="SUPFAM" id="SSF81321">
    <property type="entry name" value="Family A G protein-coupled receptor-like"/>
    <property type="match status" value="1"/>
</dbReference>
<evidence type="ECO:0000256" key="7">
    <source>
        <dbReference type="ARBA" id="ARBA00023040"/>
    </source>
</evidence>
<keyword evidence="9" id="KW-1015">Disulfide bond</keyword>
<keyword evidence="11" id="KW-0325">Glycoprotein</keyword>